<dbReference type="FunFam" id="3.40.50.720:FF:000203">
    <property type="entry name" value="D-3-phosphoglycerate dehydrogenase (SerA)"/>
    <property type="match status" value="1"/>
</dbReference>
<dbReference type="GO" id="GO:0030267">
    <property type="term" value="F:glyoxylate reductase (NADPH) activity"/>
    <property type="evidence" value="ECO:0007669"/>
    <property type="project" value="TreeGrafter"/>
</dbReference>
<evidence type="ECO:0000256" key="2">
    <source>
        <dbReference type="ARBA" id="ARBA00023002"/>
    </source>
</evidence>
<dbReference type="InterPro" id="IPR029752">
    <property type="entry name" value="D-isomer_DH_CS1"/>
</dbReference>
<proteinExistence type="inferred from homology"/>
<dbReference type="Proteomes" id="UP000199118">
    <property type="component" value="Unassembled WGS sequence"/>
</dbReference>
<dbReference type="InterPro" id="IPR036291">
    <property type="entry name" value="NAD(P)-bd_dom_sf"/>
</dbReference>
<dbReference type="Gene3D" id="3.40.50.720">
    <property type="entry name" value="NAD(P)-binding Rossmann-like Domain"/>
    <property type="match status" value="2"/>
</dbReference>
<evidence type="ECO:0000256" key="4">
    <source>
        <dbReference type="RuleBase" id="RU003719"/>
    </source>
</evidence>
<dbReference type="SUPFAM" id="SSF51735">
    <property type="entry name" value="NAD(P)-binding Rossmann-fold domains"/>
    <property type="match status" value="1"/>
</dbReference>
<dbReference type="OrthoDB" id="9793626at2"/>
<dbReference type="CDD" id="cd05301">
    <property type="entry name" value="GDH"/>
    <property type="match status" value="1"/>
</dbReference>
<evidence type="ECO:0000259" key="6">
    <source>
        <dbReference type="Pfam" id="PF02826"/>
    </source>
</evidence>
<dbReference type="SUPFAM" id="SSF52283">
    <property type="entry name" value="Formate/glycerate dehydrogenase catalytic domain-like"/>
    <property type="match status" value="1"/>
</dbReference>
<keyword evidence="2 4" id="KW-0560">Oxidoreductase</keyword>
<reference evidence="7 8" key="1">
    <citation type="submission" date="2016-10" db="EMBL/GenBank/DDBJ databases">
        <authorList>
            <person name="de Groot N.N."/>
        </authorList>
    </citation>
    <scope>NUCLEOTIDE SEQUENCE [LARGE SCALE GENOMIC DNA]</scope>
    <source>
        <strain evidence="7 8">DSM 17890</strain>
    </source>
</reference>
<feature type="domain" description="D-isomer specific 2-hydroxyacid dehydrogenase catalytic" evidence="5">
    <location>
        <begin position="8"/>
        <end position="316"/>
    </location>
</feature>
<dbReference type="PROSITE" id="PS00065">
    <property type="entry name" value="D_2_HYDROXYACID_DH_1"/>
    <property type="match status" value="1"/>
</dbReference>
<feature type="domain" description="D-isomer specific 2-hydroxyacid dehydrogenase NAD-binding" evidence="6">
    <location>
        <begin position="111"/>
        <end position="285"/>
    </location>
</feature>
<dbReference type="Pfam" id="PF02826">
    <property type="entry name" value="2-Hacid_dh_C"/>
    <property type="match status" value="1"/>
</dbReference>
<sequence>MSDRPRVIVTRRLPETVEAALTERFDTVLNPDDTPFDAPRLAQAMASADAVLCTVGDRIDAAALGEAPRARLLANFAVGVNHIDLAACAARGVAVSNTPGVLTDATADIAMTLILMVLRRAAEGERMVRAGAWEGWAPTQLLGGDLSGRTLGIVGMGRIGQATARRAHHGFGMRILYTNRSEIDPGLPAQRMELPELMASADVISLHCPGGEANRGLISAGLIARMRPGAALINTARGDVVDEPALIAALETGRISAGLDVFEAEPAVPEALRKLENAVLLPHLGSATRETREAMGMKCVANLEAFFAGRPLPDPVD</sequence>
<comment type="similarity">
    <text evidence="1 4">Belongs to the D-isomer specific 2-hydroxyacid dehydrogenase family.</text>
</comment>
<dbReference type="Pfam" id="PF00389">
    <property type="entry name" value="2-Hacid_dh"/>
    <property type="match status" value="1"/>
</dbReference>
<dbReference type="RefSeq" id="WP_092684474.1">
    <property type="nucleotide sequence ID" value="NZ_FNMZ01000009.1"/>
</dbReference>
<gene>
    <name evidence="7" type="ORF">SAMN05444336_10987</name>
</gene>
<dbReference type="InterPro" id="IPR006140">
    <property type="entry name" value="D-isomer_DH_NAD-bd"/>
</dbReference>
<dbReference type="GO" id="GO:0005829">
    <property type="term" value="C:cytosol"/>
    <property type="evidence" value="ECO:0007669"/>
    <property type="project" value="TreeGrafter"/>
</dbReference>
<accession>A0A1H3E684</accession>
<dbReference type="PANTHER" id="PTHR10996:SF283">
    <property type="entry name" value="GLYOXYLATE_HYDROXYPYRUVATE REDUCTASE B"/>
    <property type="match status" value="1"/>
</dbReference>
<dbReference type="PANTHER" id="PTHR10996">
    <property type="entry name" value="2-HYDROXYACID DEHYDROGENASE-RELATED"/>
    <property type="match status" value="1"/>
</dbReference>
<dbReference type="AlphaFoldDB" id="A0A1H3E684"/>
<dbReference type="STRING" id="356660.SAMN05444336_10987"/>
<evidence type="ECO:0000259" key="5">
    <source>
        <dbReference type="Pfam" id="PF00389"/>
    </source>
</evidence>
<dbReference type="GO" id="GO:0051287">
    <property type="term" value="F:NAD binding"/>
    <property type="evidence" value="ECO:0007669"/>
    <property type="project" value="InterPro"/>
</dbReference>
<keyword evidence="3" id="KW-0520">NAD</keyword>
<name>A0A1H3E684_9RHOB</name>
<dbReference type="InterPro" id="IPR050223">
    <property type="entry name" value="D-isomer_2-hydroxyacid_DH"/>
</dbReference>
<organism evidence="7 8">
    <name type="scientific">Albimonas donghaensis</name>
    <dbReference type="NCBI Taxonomy" id="356660"/>
    <lineage>
        <taxon>Bacteria</taxon>
        <taxon>Pseudomonadati</taxon>
        <taxon>Pseudomonadota</taxon>
        <taxon>Alphaproteobacteria</taxon>
        <taxon>Rhodobacterales</taxon>
        <taxon>Paracoccaceae</taxon>
        <taxon>Albimonas</taxon>
    </lineage>
</organism>
<dbReference type="InterPro" id="IPR006139">
    <property type="entry name" value="D-isomer_2_OHA_DH_cat_dom"/>
</dbReference>
<evidence type="ECO:0000313" key="7">
    <source>
        <dbReference type="EMBL" id="SDX74196.1"/>
    </source>
</evidence>
<evidence type="ECO:0000256" key="1">
    <source>
        <dbReference type="ARBA" id="ARBA00005854"/>
    </source>
</evidence>
<evidence type="ECO:0000313" key="8">
    <source>
        <dbReference type="Proteomes" id="UP000199118"/>
    </source>
</evidence>
<evidence type="ECO:0000256" key="3">
    <source>
        <dbReference type="ARBA" id="ARBA00023027"/>
    </source>
</evidence>
<dbReference type="EMBL" id="FNMZ01000009">
    <property type="protein sequence ID" value="SDX74196.1"/>
    <property type="molecule type" value="Genomic_DNA"/>
</dbReference>
<keyword evidence="8" id="KW-1185">Reference proteome</keyword>
<protein>
    <submittedName>
        <fullName evidence="7">Lactate dehydrogenase</fullName>
    </submittedName>
</protein>
<dbReference type="GO" id="GO:0016618">
    <property type="term" value="F:hydroxypyruvate reductase [NAD(P)H] activity"/>
    <property type="evidence" value="ECO:0007669"/>
    <property type="project" value="TreeGrafter"/>
</dbReference>